<dbReference type="InterPro" id="IPR031161">
    <property type="entry name" value="Peptidase_M60_dom"/>
</dbReference>
<feature type="compositionally biased region" description="Basic and acidic residues" evidence="1">
    <location>
        <begin position="113"/>
        <end position="128"/>
    </location>
</feature>
<dbReference type="Pfam" id="PF17291">
    <property type="entry name" value="M60-like_N"/>
    <property type="match status" value="1"/>
</dbReference>
<dbReference type="Gene3D" id="3.40.390.80">
    <property type="entry name" value="Peptidase M60, enhancin-like domain 2"/>
    <property type="match status" value="1"/>
</dbReference>
<dbReference type="PANTHER" id="PTHR15730:SF5">
    <property type="entry name" value="SI:CH211-210B2.2-RELATED"/>
    <property type="match status" value="1"/>
</dbReference>
<keyword evidence="4" id="KW-1185">Reference proteome</keyword>
<feature type="compositionally biased region" description="Low complexity" evidence="1">
    <location>
        <begin position="129"/>
        <end position="162"/>
    </location>
</feature>
<dbReference type="InterPro" id="IPR051244">
    <property type="entry name" value="TCAF"/>
</dbReference>
<organism evidence="3 4">
    <name type="scientific">Luteolibacter soli</name>
    <dbReference type="NCBI Taxonomy" id="3135280"/>
    <lineage>
        <taxon>Bacteria</taxon>
        <taxon>Pseudomonadati</taxon>
        <taxon>Verrucomicrobiota</taxon>
        <taxon>Verrucomicrobiia</taxon>
        <taxon>Verrucomicrobiales</taxon>
        <taxon>Verrucomicrobiaceae</taxon>
        <taxon>Luteolibacter</taxon>
    </lineage>
</organism>
<comment type="caution">
    <text evidence="3">The sequence shown here is derived from an EMBL/GenBank/DDBJ whole genome shotgun (WGS) entry which is preliminary data.</text>
</comment>
<dbReference type="EMBL" id="JBBUKT010000001">
    <property type="protein sequence ID" value="MEK7949792.1"/>
    <property type="molecule type" value="Genomic_DNA"/>
</dbReference>
<reference evidence="3 4" key="1">
    <citation type="submission" date="2024-04" db="EMBL/GenBank/DDBJ databases">
        <title>Luteolibacter sp. isolated from soil.</title>
        <authorList>
            <person name="An J."/>
        </authorList>
    </citation>
    <scope>NUCLEOTIDE SEQUENCE [LARGE SCALE GENOMIC DNA]</scope>
    <source>
        <strain evidence="3 4">Y139</strain>
    </source>
</reference>
<dbReference type="SMART" id="SM01276">
    <property type="entry name" value="M60-like"/>
    <property type="match status" value="1"/>
</dbReference>
<accession>A0ABU9ASK3</accession>
<dbReference type="PANTHER" id="PTHR15730">
    <property type="entry name" value="EXPERIMENTAL AUTOIMMUNE PROSTATITIS ANTIGEN 2-RELATED"/>
    <property type="match status" value="1"/>
</dbReference>
<feature type="domain" description="Peptidase M60" evidence="2">
    <location>
        <begin position="455"/>
        <end position="771"/>
    </location>
</feature>
<evidence type="ECO:0000256" key="1">
    <source>
        <dbReference type="SAM" id="MobiDB-lite"/>
    </source>
</evidence>
<evidence type="ECO:0000313" key="4">
    <source>
        <dbReference type="Proteomes" id="UP001371305"/>
    </source>
</evidence>
<dbReference type="Pfam" id="PF13402">
    <property type="entry name" value="Peptidase_M60"/>
    <property type="match status" value="1"/>
</dbReference>
<gene>
    <name evidence="3" type="ORF">WKV53_04780</name>
</gene>
<dbReference type="InterPro" id="IPR042279">
    <property type="entry name" value="Pep_M60_3"/>
</dbReference>
<protein>
    <submittedName>
        <fullName evidence="3">M60 family metallopeptidase</fullName>
    </submittedName>
</protein>
<name>A0ABU9ASK3_9BACT</name>
<evidence type="ECO:0000313" key="3">
    <source>
        <dbReference type="EMBL" id="MEK7949792.1"/>
    </source>
</evidence>
<feature type="compositionally biased region" description="Low complexity" evidence="1">
    <location>
        <begin position="171"/>
        <end position="186"/>
    </location>
</feature>
<feature type="region of interest" description="Disordered" evidence="1">
    <location>
        <begin position="113"/>
        <end position="186"/>
    </location>
</feature>
<proteinExistence type="predicted"/>
<sequence length="843" mass="90266">MKFQCPACARVYELEPAQFPAKARCEGCGTKSLIEETGEIRVIESPPAAAVPQAVAVPTPAPRMIVSSGKKSGPSWGGVAAALVVFGGGVVAFSPGVRSRVFGADTTSKETLKSLEKAAKAPAAKEETAAPAETKVAAKTQPTAPVAAATEPAAPSPIAADPAPLPPAAPAAPAEATPAPPETAATLESASPEIARAFQTTLERISAAPDKVEDEARLLLRGLFAKSNGKTRAADLAKDHPELLLGLLGDLWARVEEAAGARLPAVTRISIRSRSANKATDLTETYVKLLSPEKAGEAAGADKLSAIARSPELGKLLQHFTEAEDSGTIDNALTLGRMVHALRQGKVPLADAPAAVAQAADPDSLPDVKKSVDLADFKDVRELVRWAHGFNPSAKAKVKVPTGSEAEQILARVKAYLALPPEALLAHPGAAEFPGAVPANAPRVEKQVSIDLNMPRWQATGLYAPPGGAITVAVPAPLRKLGLKLRIGADTDNILKTSGEEENNLSRFPMISREIALDDARVTAGNPFGGAIYIDVPFGNNGGAFQVPAHGWTIRPFDKMPSPEVKALSIAGGVEMAWWRAGMTPSAWHDELKKPAPWAELELGMLHTSVPRDSAAEVRNPAELAAFWDQVMDAQWKFAGYPGYRYIPMRVSFDRQISAGFMHSGYPIMVHVPEVKEVLDLKKLQTEGSWGLYHEIGHNHQPVCITPSGFTESTVNLFTLATLKATIPKRDPIAGHDALSDAKGLLKKRQAGEEDAWINLSLFLPLIDEFGYESITRTLTGYWTDARKDSSAINLSNEERQDQWTLRFGETVQRDVSEYFESVRYKVSPATKKKLSKYPVWKP</sequence>
<dbReference type="Proteomes" id="UP001371305">
    <property type="component" value="Unassembled WGS sequence"/>
</dbReference>
<dbReference type="PROSITE" id="PS51723">
    <property type="entry name" value="PEPTIDASE_M60"/>
    <property type="match status" value="1"/>
</dbReference>
<dbReference type="Gene3D" id="1.10.390.30">
    <property type="entry name" value="Peptidase M60, enhancin-like domain 3"/>
    <property type="match status" value="1"/>
</dbReference>
<dbReference type="InterPro" id="IPR035423">
    <property type="entry name" value="M60-like_N"/>
</dbReference>
<evidence type="ECO:0000259" key="2">
    <source>
        <dbReference type="PROSITE" id="PS51723"/>
    </source>
</evidence>